<evidence type="ECO:0000313" key="4">
    <source>
        <dbReference type="EMBL" id="MBB6733892.1"/>
    </source>
</evidence>
<dbReference type="PANTHER" id="PTHR43877">
    <property type="entry name" value="AMINOALKYLPHOSPHONATE N-ACETYLTRANSFERASE-RELATED-RELATED"/>
    <property type="match status" value="1"/>
</dbReference>
<protein>
    <submittedName>
        <fullName evidence="4">GNAT family N-acetyltransferase</fullName>
    </submittedName>
</protein>
<evidence type="ECO:0000256" key="2">
    <source>
        <dbReference type="ARBA" id="ARBA00023315"/>
    </source>
</evidence>
<feature type="domain" description="N-acetyltransferase" evidence="3">
    <location>
        <begin position="13"/>
        <end position="153"/>
    </location>
</feature>
<keyword evidence="5" id="KW-1185">Reference proteome</keyword>
<proteinExistence type="predicted"/>
<keyword evidence="2" id="KW-0012">Acyltransferase</keyword>
<dbReference type="PROSITE" id="PS51186">
    <property type="entry name" value="GNAT"/>
    <property type="match status" value="1"/>
</dbReference>
<evidence type="ECO:0000256" key="1">
    <source>
        <dbReference type="ARBA" id="ARBA00022679"/>
    </source>
</evidence>
<keyword evidence="1 4" id="KW-0808">Transferase</keyword>
<dbReference type="SUPFAM" id="SSF55729">
    <property type="entry name" value="Acyl-CoA N-acyltransferases (Nat)"/>
    <property type="match status" value="1"/>
</dbReference>
<dbReference type="GO" id="GO:0016747">
    <property type="term" value="F:acyltransferase activity, transferring groups other than amino-acyl groups"/>
    <property type="evidence" value="ECO:0007669"/>
    <property type="project" value="InterPro"/>
</dbReference>
<dbReference type="CDD" id="cd04301">
    <property type="entry name" value="NAT_SF"/>
    <property type="match status" value="1"/>
</dbReference>
<evidence type="ECO:0000313" key="5">
    <source>
        <dbReference type="Proteomes" id="UP000564644"/>
    </source>
</evidence>
<reference evidence="4 5" key="1">
    <citation type="submission" date="2020-08" db="EMBL/GenBank/DDBJ databases">
        <title>Cohnella phylogeny.</title>
        <authorList>
            <person name="Dunlap C."/>
        </authorList>
    </citation>
    <scope>NUCLEOTIDE SEQUENCE [LARGE SCALE GENOMIC DNA]</scope>
    <source>
        <strain evidence="4 5">CBP 2801</strain>
    </source>
</reference>
<dbReference type="InterPro" id="IPR050832">
    <property type="entry name" value="Bact_Acetyltransf"/>
</dbReference>
<accession>A0A7X0SPP8</accession>
<name>A0A7X0SPP8_9BACL</name>
<dbReference type="InterPro" id="IPR016181">
    <property type="entry name" value="Acyl_CoA_acyltransferase"/>
</dbReference>
<evidence type="ECO:0000259" key="3">
    <source>
        <dbReference type="PROSITE" id="PS51186"/>
    </source>
</evidence>
<dbReference type="PANTHER" id="PTHR43877:SF5">
    <property type="entry name" value="BLL8307 PROTEIN"/>
    <property type="match status" value="1"/>
</dbReference>
<dbReference type="RefSeq" id="WP_185131545.1">
    <property type="nucleotide sequence ID" value="NZ_JACJVO010000031.1"/>
</dbReference>
<dbReference type="Gene3D" id="3.40.630.30">
    <property type="match status" value="1"/>
</dbReference>
<dbReference type="Proteomes" id="UP000564644">
    <property type="component" value="Unassembled WGS sequence"/>
</dbReference>
<dbReference type="AlphaFoldDB" id="A0A7X0SPP8"/>
<sequence>MQLTIEADDLTRPEVRALIRHHLTEMHEFSPPESVHALDLDGLRGPNITFWSAWEGGRIAGIGALKELDPSHGEVKSMRTAPDYLRKGVARLLLERIIETARERGYRRLSLETGSMAQFEPARSLYLRYGFENTVPFADYAEDPNSVFMTLEL</sequence>
<comment type="caution">
    <text evidence="4">The sequence shown here is derived from an EMBL/GenBank/DDBJ whole genome shotgun (WGS) entry which is preliminary data.</text>
</comment>
<dbReference type="EMBL" id="JACJVO010000031">
    <property type="protein sequence ID" value="MBB6733892.1"/>
    <property type="molecule type" value="Genomic_DNA"/>
</dbReference>
<dbReference type="InterPro" id="IPR000182">
    <property type="entry name" value="GNAT_dom"/>
</dbReference>
<dbReference type="Pfam" id="PF00583">
    <property type="entry name" value="Acetyltransf_1"/>
    <property type="match status" value="1"/>
</dbReference>
<gene>
    <name evidence="4" type="ORF">H7C18_23490</name>
</gene>
<organism evidence="4 5">
    <name type="scientific">Cohnella zeiphila</name>
    <dbReference type="NCBI Taxonomy" id="2761120"/>
    <lineage>
        <taxon>Bacteria</taxon>
        <taxon>Bacillati</taxon>
        <taxon>Bacillota</taxon>
        <taxon>Bacilli</taxon>
        <taxon>Bacillales</taxon>
        <taxon>Paenibacillaceae</taxon>
        <taxon>Cohnella</taxon>
    </lineage>
</organism>